<gene>
    <name evidence="1" type="ORF">MIND_00114600</name>
</gene>
<sequence length="529" mass="59559">MLSSPFSSKLGTNYAPNDEELERLSVLVSKLETQLQLLASPTIDNRDETTPESFRHEHSVLAQQIDAHKALMSPLRRVPLDILQEIFVKCLPEDENCQMSANTAPLLLGRVCSLWRETAFSTPTLWSKLHVQEPDTYSLVERKHKKSLVIQLLSRRDATKEWLQRSGSCPLSISFKGDHQVTVFQRSILPVLVPFSRRWEHISIKATTNLLPHIACITAKELPLLKSLEIMERFGGQDSDRDIDRDIIQQPWGLFTAPNVNSLGIFAAFFQESILTIHWNQLVKLDISLVPIDYSLPQSIDSLSSQRAFQIAAICPNLRIYSILLHNFGDFTPPNSVAELPHLHTFHVKSVGGLNSCVNDLLAGRLVLPKLRDLRWHGKAHPQIPLTLSYKPFCTAARYIEVIDLSFDLFNKDTLAEFLGLVAHTLRKVKMCPSHDVGPEGSEFVFDDDILDTLGSLVNYPALEVLDISFAAFSEQALVNFVTARMKGQQLKRVAVRFRNPKVLDVEAKLSSFVAAGLEANIGYPRRRS</sequence>
<dbReference type="AlphaFoldDB" id="A0A8H6WGL2"/>
<comment type="caution">
    <text evidence="1">The sequence shown here is derived from an EMBL/GenBank/DDBJ whole genome shotgun (WGS) entry which is preliminary data.</text>
</comment>
<dbReference type="Gene3D" id="3.80.10.10">
    <property type="entry name" value="Ribonuclease Inhibitor"/>
    <property type="match status" value="1"/>
</dbReference>
<dbReference type="RefSeq" id="XP_037225999.1">
    <property type="nucleotide sequence ID" value="XM_037358089.1"/>
</dbReference>
<organism evidence="1 2">
    <name type="scientific">Mycena indigotica</name>
    <dbReference type="NCBI Taxonomy" id="2126181"/>
    <lineage>
        <taxon>Eukaryota</taxon>
        <taxon>Fungi</taxon>
        <taxon>Dikarya</taxon>
        <taxon>Basidiomycota</taxon>
        <taxon>Agaricomycotina</taxon>
        <taxon>Agaricomycetes</taxon>
        <taxon>Agaricomycetidae</taxon>
        <taxon>Agaricales</taxon>
        <taxon>Marasmiineae</taxon>
        <taxon>Mycenaceae</taxon>
        <taxon>Mycena</taxon>
    </lineage>
</organism>
<dbReference type="OrthoDB" id="3365698at2759"/>
<reference evidence="1" key="1">
    <citation type="submission" date="2020-05" db="EMBL/GenBank/DDBJ databases">
        <title>Mycena genomes resolve the evolution of fungal bioluminescence.</title>
        <authorList>
            <person name="Tsai I.J."/>
        </authorList>
    </citation>
    <scope>NUCLEOTIDE SEQUENCE</scope>
    <source>
        <strain evidence="1">171206Taipei</strain>
    </source>
</reference>
<protein>
    <submittedName>
        <fullName evidence="1">F-box domain-containing protein</fullName>
    </submittedName>
</protein>
<dbReference type="Proteomes" id="UP000636479">
    <property type="component" value="Unassembled WGS sequence"/>
</dbReference>
<evidence type="ECO:0000313" key="1">
    <source>
        <dbReference type="EMBL" id="KAF7315976.1"/>
    </source>
</evidence>
<dbReference type="EMBL" id="JACAZF010000001">
    <property type="protein sequence ID" value="KAF7315976.1"/>
    <property type="molecule type" value="Genomic_DNA"/>
</dbReference>
<dbReference type="GeneID" id="59340605"/>
<dbReference type="InterPro" id="IPR032675">
    <property type="entry name" value="LRR_dom_sf"/>
</dbReference>
<dbReference type="SUPFAM" id="SSF52047">
    <property type="entry name" value="RNI-like"/>
    <property type="match status" value="1"/>
</dbReference>
<evidence type="ECO:0000313" key="2">
    <source>
        <dbReference type="Proteomes" id="UP000636479"/>
    </source>
</evidence>
<proteinExistence type="predicted"/>
<keyword evidence="2" id="KW-1185">Reference proteome</keyword>
<name>A0A8H6WGL2_9AGAR</name>
<accession>A0A8H6WGL2</accession>